<dbReference type="PANTHER" id="PTHR36978">
    <property type="entry name" value="P-LOOP CONTAINING NUCLEOTIDE TRIPHOSPHATE HYDROLASE"/>
    <property type="match status" value="1"/>
</dbReference>
<protein>
    <submittedName>
        <fullName evidence="2">Uncharacterized protein</fullName>
    </submittedName>
</protein>
<keyword evidence="1" id="KW-0812">Transmembrane</keyword>
<reference evidence="2" key="1">
    <citation type="submission" date="2023-06" db="EMBL/GenBank/DDBJ databases">
        <title>Genome-scale phylogeny and comparative genomics of the fungal order Sordariales.</title>
        <authorList>
            <consortium name="Lawrence Berkeley National Laboratory"/>
            <person name="Hensen N."/>
            <person name="Bonometti L."/>
            <person name="Westerberg I."/>
            <person name="Brannstrom I.O."/>
            <person name="Guillou S."/>
            <person name="Cros-Aarteil S."/>
            <person name="Calhoun S."/>
            <person name="Haridas S."/>
            <person name="Kuo A."/>
            <person name="Mondo S."/>
            <person name="Pangilinan J."/>
            <person name="Riley R."/>
            <person name="LaButti K."/>
            <person name="Andreopoulos B."/>
            <person name="Lipzen A."/>
            <person name="Chen C."/>
            <person name="Yanf M."/>
            <person name="Daum C."/>
            <person name="Ng V."/>
            <person name="Clum A."/>
            <person name="Steindorff A."/>
            <person name="Ohm R."/>
            <person name="Martin F."/>
            <person name="Silar P."/>
            <person name="Natvig D."/>
            <person name="Lalanne C."/>
            <person name="Gautier V."/>
            <person name="Ament-velasquez S.L."/>
            <person name="Kruys A."/>
            <person name="Hutchinson M.I."/>
            <person name="Powell A.J."/>
            <person name="Barry K."/>
            <person name="Miller A.N."/>
            <person name="Grigoriev I.V."/>
            <person name="Debuchy R."/>
            <person name="Gladieux P."/>
            <person name="Thoren M.H."/>
            <person name="Johannesson H."/>
        </authorList>
    </citation>
    <scope>NUCLEOTIDE SEQUENCE</scope>
    <source>
        <strain evidence="2">SMH3391-2</strain>
    </source>
</reference>
<dbReference type="SUPFAM" id="SSF52540">
    <property type="entry name" value="P-loop containing nucleoside triphosphate hydrolases"/>
    <property type="match status" value="1"/>
</dbReference>
<dbReference type="InterPro" id="IPR040632">
    <property type="entry name" value="Sulfotransfer_4"/>
</dbReference>
<comment type="caution">
    <text evidence="2">The sequence shown here is derived from an EMBL/GenBank/DDBJ whole genome shotgun (WGS) entry which is preliminary data.</text>
</comment>
<organism evidence="2 3">
    <name type="scientific">Bombardia bombarda</name>
    <dbReference type="NCBI Taxonomy" id="252184"/>
    <lineage>
        <taxon>Eukaryota</taxon>
        <taxon>Fungi</taxon>
        <taxon>Dikarya</taxon>
        <taxon>Ascomycota</taxon>
        <taxon>Pezizomycotina</taxon>
        <taxon>Sordariomycetes</taxon>
        <taxon>Sordariomycetidae</taxon>
        <taxon>Sordariales</taxon>
        <taxon>Lasiosphaeriaceae</taxon>
        <taxon>Bombardia</taxon>
    </lineage>
</organism>
<keyword evidence="1" id="KW-0472">Membrane</keyword>
<dbReference type="AlphaFoldDB" id="A0AA39X1E8"/>
<keyword evidence="3" id="KW-1185">Reference proteome</keyword>
<proteinExistence type="predicted"/>
<dbReference type="Proteomes" id="UP001174934">
    <property type="component" value="Unassembled WGS sequence"/>
</dbReference>
<evidence type="ECO:0000313" key="2">
    <source>
        <dbReference type="EMBL" id="KAK0625391.1"/>
    </source>
</evidence>
<dbReference type="InterPro" id="IPR027417">
    <property type="entry name" value="P-loop_NTPase"/>
</dbReference>
<accession>A0AA39X1E8</accession>
<dbReference type="PANTHER" id="PTHR36978:SF4">
    <property type="entry name" value="P-LOOP CONTAINING NUCLEOSIDE TRIPHOSPHATE HYDROLASE PROTEIN"/>
    <property type="match status" value="1"/>
</dbReference>
<evidence type="ECO:0000256" key="1">
    <source>
        <dbReference type="SAM" id="Phobius"/>
    </source>
</evidence>
<dbReference type="Pfam" id="PF17784">
    <property type="entry name" value="Sulfotransfer_4"/>
    <property type="match status" value="1"/>
</dbReference>
<sequence length="260" mass="29221">MASPKTDNANGGGGGGGIKVINASLFRMGTKSMALTYNVLGFKTHHGLLEDVMDSPWTGIERAAEATWPSVWGKKFDIVTDLASPFAIELIKAYPDAKVVVVQRDFDKWWPSFKTEILDRVMTEPMATINGFIVWRVMGIRAVQAMRKVHFGFFGARNREEIARNARAKYDAYFDKIRRIVPEDRRLEYNLGDGWEPLCAFLGVPVPEGVEFPMANEKEAHQEEVKQRLGKFHMGTVKMFGPFILGLAVGVAGWMLLHRD</sequence>
<keyword evidence="1" id="KW-1133">Transmembrane helix</keyword>
<evidence type="ECO:0000313" key="3">
    <source>
        <dbReference type="Proteomes" id="UP001174934"/>
    </source>
</evidence>
<dbReference type="EMBL" id="JAULSR010000003">
    <property type="protein sequence ID" value="KAK0625391.1"/>
    <property type="molecule type" value="Genomic_DNA"/>
</dbReference>
<feature type="transmembrane region" description="Helical" evidence="1">
    <location>
        <begin position="236"/>
        <end position="257"/>
    </location>
</feature>
<gene>
    <name evidence="2" type="ORF">B0T17DRAFT_599920</name>
</gene>
<dbReference type="Gene3D" id="3.40.50.300">
    <property type="entry name" value="P-loop containing nucleotide triphosphate hydrolases"/>
    <property type="match status" value="1"/>
</dbReference>
<name>A0AA39X1E8_9PEZI</name>